<dbReference type="InterPro" id="IPR050324">
    <property type="entry name" value="CDP-alcohol_PTase-I"/>
</dbReference>
<dbReference type="Pfam" id="PF13242">
    <property type="entry name" value="Hydrolase_like"/>
    <property type="match status" value="1"/>
</dbReference>
<dbReference type="NCBIfam" id="TIGR01460">
    <property type="entry name" value="HAD-SF-IIA"/>
    <property type="match status" value="1"/>
</dbReference>
<sequence>MFSASWGGIARPTALLRRRFIPPWERDGKAADDFFAGLMQSSNPVITKKKMQSRHEEMERQALTEELSPSDMLRIEELHLRNEAVLRERRDFVPYGAKPVIYFDNNKMAAIGDYASRLKTHAAPSSGGGYSDDVLDMLKADLHQKIPYKFESSVERRGNELRWPLHGTAGIVLDVDGVVYRMRKIIEGSDVAIRKLMELKIPLLFMTNGGGVSEEKKAEEYSRLLGCTIDASQVLLAHTPMKLLAQMYKGQKVLIVGSLESANVAKAYGFDGAISIQRFQAEHPELVPFRRWGSLEKVSDVNVPFPEIAAVFVLREPEDAFCDIQTIIDVLLSPRGKVGKYVSSTQSIPLYYASDDFLWAAEAELPRLGNGAFREMLHAVFYSLTGQNLHVTTYGKPRAIAYAFAERRMKEVTSRLGWNPEDMRAIFMVGDNVDTDIMGANARGGKWTSVHVLSGVGVTPVVYRTKSENDTEFEWMEKNGDKTPHYVAPTLDHFARELLAFPENAMLQNKKKYYGMPNPVDLHEDYGFS</sequence>
<keyword evidence="1" id="KW-0378">Hydrolase</keyword>
<dbReference type="PANTHER" id="PTHR14269:SF4">
    <property type="entry name" value="CAT EYE SYNDROME CRITICAL REGION PROTEIN 5"/>
    <property type="match status" value="1"/>
</dbReference>
<comment type="caution">
    <text evidence="1">The sequence shown here is derived from an EMBL/GenBank/DDBJ whole genome shotgun (WGS) entry which is preliminary data.</text>
</comment>
<organism evidence="1 2">
    <name type="scientific">Trypanosoma equiperdum</name>
    <dbReference type="NCBI Taxonomy" id="5694"/>
    <lineage>
        <taxon>Eukaryota</taxon>
        <taxon>Discoba</taxon>
        <taxon>Euglenozoa</taxon>
        <taxon>Kinetoplastea</taxon>
        <taxon>Metakinetoplastina</taxon>
        <taxon>Trypanosomatida</taxon>
        <taxon>Trypanosomatidae</taxon>
        <taxon>Trypanosoma</taxon>
    </lineage>
</organism>
<dbReference type="GO" id="GO:0016787">
    <property type="term" value="F:hydrolase activity"/>
    <property type="evidence" value="ECO:0007669"/>
    <property type="project" value="UniProtKB-KW"/>
</dbReference>
<proteinExistence type="predicted"/>
<accession>A0A1G4ICG4</accession>
<dbReference type="Pfam" id="PF13344">
    <property type="entry name" value="Hydrolase_6"/>
    <property type="match status" value="1"/>
</dbReference>
<dbReference type="GO" id="GO:0005739">
    <property type="term" value="C:mitochondrion"/>
    <property type="evidence" value="ECO:0007669"/>
    <property type="project" value="TreeGrafter"/>
</dbReference>
<gene>
    <name evidence="1" type="ORF">TEOVI_000127800</name>
</gene>
<dbReference type="InterPro" id="IPR006357">
    <property type="entry name" value="HAD-SF_hydro_IIA"/>
</dbReference>
<dbReference type="InterPro" id="IPR006353">
    <property type="entry name" value="HAD-SF_hydro_IIA_CECR5"/>
</dbReference>
<protein>
    <submittedName>
        <fullName evidence="1">HAD hydrolase, TIGR01456 family/HAD hydrolase, family IIA, putative</fullName>
    </submittedName>
</protein>
<dbReference type="SUPFAM" id="SSF56784">
    <property type="entry name" value="HAD-like"/>
    <property type="match status" value="1"/>
</dbReference>
<keyword evidence="2" id="KW-1185">Reference proteome</keyword>
<dbReference type="AlphaFoldDB" id="A0A1G4ICG4"/>
<evidence type="ECO:0000313" key="2">
    <source>
        <dbReference type="Proteomes" id="UP000195570"/>
    </source>
</evidence>
<dbReference type="Proteomes" id="UP000195570">
    <property type="component" value="Unassembled WGS sequence"/>
</dbReference>
<dbReference type="Gene3D" id="3.40.50.1000">
    <property type="entry name" value="HAD superfamily/HAD-like"/>
    <property type="match status" value="2"/>
</dbReference>
<dbReference type="GO" id="GO:0046474">
    <property type="term" value="P:glycerophospholipid biosynthetic process"/>
    <property type="evidence" value="ECO:0007669"/>
    <property type="project" value="TreeGrafter"/>
</dbReference>
<reference evidence="1" key="1">
    <citation type="submission" date="2016-09" db="EMBL/GenBank/DDBJ databases">
        <authorList>
            <person name="Hebert L."/>
            <person name="Moumen B."/>
        </authorList>
    </citation>
    <scope>NUCLEOTIDE SEQUENCE [LARGE SCALE GENOMIC DNA]</scope>
    <source>
        <strain evidence="1">OVI</strain>
    </source>
</reference>
<evidence type="ECO:0000313" key="1">
    <source>
        <dbReference type="EMBL" id="SCU69709.1"/>
    </source>
</evidence>
<dbReference type="VEuPathDB" id="TriTrypDB:TEOVI_000127800"/>
<dbReference type="PANTHER" id="PTHR14269">
    <property type="entry name" value="CDP-DIACYLGLYCEROL--GLYCEROL-3-PHOSPHATE 3-PHOSPHATIDYLTRANSFERASE-RELATED"/>
    <property type="match status" value="1"/>
</dbReference>
<dbReference type="RefSeq" id="XP_067080624.1">
    <property type="nucleotide sequence ID" value="XM_067224523.1"/>
</dbReference>
<dbReference type="InterPro" id="IPR036412">
    <property type="entry name" value="HAD-like_sf"/>
</dbReference>
<dbReference type="InterPro" id="IPR023214">
    <property type="entry name" value="HAD_sf"/>
</dbReference>
<dbReference type="EMBL" id="CZPT02001290">
    <property type="protein sequence ID" value="SCU69709.1"/>
    <property type="molecule type" value="Genomic_DNA"/>
</dbReference>
<name>A0A1G4ICG4_TRYEQ</name>
<dbReference type="NCBIfam" id="TIGR01456">
    <property type="entry name" value="CECR5"/>
    <property type="match status" value="1"/>
</dbReference>
<dbReference type="GeneID" id="92375218"/>